<dbReference type="InterPro" id="IPR001197">
    <property type="entry name" value="Ribosomal_uL16_euk_arch"/>
</dbReference>
<reference evidence="2 3" key="1">
    <citation type="submission" date="2024-12" db="EMBL/GenBank/DDBJ databases">
        <title>The unique morphological basis and parallel evolutionary history of personate flowers in Penstemon.</title>
        <authorList>
            <person name="Depatie T.H."/>
            <person name="Wessinger C.A."/>
        </authorList>
    </citation>
    <scope>NUCLEOTIDE SEQUENCE [LARGE SCALE GENOMIC DNA]</scope>
    <source>
        <strain evidence="2">WTNN_2</strain>
        <tissue evidence="2">Leaf</tissue>
    </source>
</reference>
<dbReference type="InterPro" id="IPR036920">
    <property type="entry name" value="Ribosomal_uL16_sf"/>
</dbReference>
<proteinExistence type="predicted"/>
<dbReference type="EMBL" id="JBJXBP010000001">
    <property type="protein sequence ID" value="KAL3851425.1"/>
    <property type="molecule type" value="Genomic_DNA"/>
</dbReference>
<dbReference type="Proteomes" id="UP001634393">
    <property type="component" value="Unassembled WGS sequence"/>
</dbReference>
<gene>
    <name evidence="2" type="ORF">ACJIZ3_013307</name>
</gene>
<evidence type="ECO:0000256" key="1">
    <source>
        <dbReference type="SAM" id="MobiDB-lite"/>
    </source>
</evidence>
<dbReference type="Gene3D" id="3.90.1170.10">
    <property type="entry name" value="Ribosomal protein L10e/L16"/>
    <property type="match status" value="1"/>
</dbReference>
<dbReference type="AlphaFoldDB" id="A0ABD3UT05"/>
<evidence type="ECO:0000313" key="3">
    <source>
        <dbReference type="Proteomes" id="UP001634393"/>
    </source>
</evidence>
<protein>
    <recommendedName>
        <fullName evidence="4">HEPN domain-containing protein</fullName>
    </recommendedName>
</protein>
<evidence type="ECO:0008006" key="4">
    <source>
        <dbReference type="Google" id="ProtNLM"/>
    </source>
</evidence>
<organism evidence="2 3">
    <name type="scientific">Penstemon smallii</name>
    <dbReference type="NCBI Taxonomy" id="265156"/>
    <lineage>
        <taxon>Eukaryota</taxon>
        <taxon>Viridiplantae</taxon>
        <taxon>Streptophyta</taxon>
        <taxon>Embryophyta</taxon>
        <taxon>Tracheophyta</taxon>
        <taxon>Spermatophyta</taxon>
        <taxon>Magnoliopsida</taxon>
        <taxon>eudicotyledons</taxon>
        <taxon>Gunneridae</taxon>
        <taxon>Pentapetalae</taxon>
        <taxon>asterids</taxon>
        <taxon>lamiids</taxon>
        <taxon>Lamiales</taxon>
        <taxon>Plantaginaceae</taxon>
        <taxon>Cheloneae</taxon>
        <taxon>Penstemon</taxon>
    </lineage>
</organism>
<feature type="region of interest" description="Disordered" evidence="1">
    <location>
        <begin position="1"/>
        <end position="20"/>
    </location>
</feature>
<sequence length="66" mass="7504">MHGTDEDHYETTREAEKMNVSSEALETARIACNKYMSKYAGKDAFHNCEMYIANGLRKLKLGMGNE</sequence>
<name>A0ABD3UT05_9LAMI</name>
<keyword evidence="3" id="KW-1185">Reference proteome</keyword>
<dbReference type="SUPFAM" id="SSF54686">
    <property type="entry name" value="Ribosomal protein L16p/L10e"/>
    <property type="match status" value="1"/>
</dbReference>
<dbReference type="PANTHER" id="PTHR11726">
    <property type="entry name" value="60S RIBOSOMAL PROTEIN L10"/>
    <property type="match status" value="1"/>
</dbReference>
<comment type="caution">
    <text evidence="2">The sequence shown here is derived from an EMBL/GenBank/DDBJ whole genome shotgun (WGS) entry which is preliminary data.</text>
</comment>
<accession>A0ABD3UT05</accession>
<feature type="compositionally biased region" description="Basic and acidic residues" evidence="1">
    <location>
        <begin position="1"/>
        <end position="17"/>
    </location>
</feature>
<evidence type="ECO:0000313" key="2">
    <source>
        <dbReference type="EMBL" id="KAL3851425.1"/>
    </source>
</evidence>